<dbReference type="InterPro" id="IPR037171">
    <property type="entry name" value="NagB/RpiA_transferase-like"/>
</dbReference>
<dbReference type="Gene3D" id="3.30.750.70">
    <property type="entry name" value="4-hydroxybutyrate coenzyme like domains"/>
    <property type="match status" value="1"/>
</dbReference>
<comment type="caution">
    <text evidence="6">The sequence shown here is derived from an EMBL/GenBank/DDBJ whole genome shotgun (WGS) entry which is preliminary data.</text>
</comment>
<dbReference type="AlphaFoldDB" id="A0A081G1R0"/>
<proteinExistence type="inferred from homology"/>
<feature type="binding site" evidence="3">
    <location>
        <position position="397"/>
    </location>
    <ligand>
        <name>CoA</name>
        <dbReference type="ChEBI" id="CHEBI:57287"/>
    </ligand>
</feature>
<feature type="domain" description="Acetyl-CoA hydrolase/transferase N-terminal" evidence="4">
    <location>
        <begin position="19"/>
        <end position="180"/>
    </location>
</feature>
<evidence type="ECO:0000256" key="1">
    <source>
        <dbReference type="ARBA" id="ARBA00009632"/>
    </source>
</evidence>
<dbReference type="GO" id="GO:0008775">
    <property type="term" value="F:acetate CoA-transferase activity"/>
    <property type="evidence" value="ECO:0007669"/>
    <property type="project" value="InterPro"/>
</dbReference>
<dbReference type="GO" id="GO:0003986">
    <property type="term" value="F:acetyl-CoA hydrolase activity"/>
    <property type="evidence" value="ECO:0007669"/>
    <property type="project" value="UniProtKB-EC"/>
</dbReference>
<keyword evidence="6" id="KW-0378">Hydrolase</keyword>
<reference evidence="6 7" key="1">
    <citation type="submission" date="2014-04" db="EMBL/GenBank/DDBJ databases">
        <title>Marinobacterium kochiensis sp. nov., isolated from sediment sample collected from Kochi backwaters in Kerala, India.</title>
        <authorList>
            <person name="Singh A."/>
            <person name="Pinnaka A.K."/>
        </authorList>
    </citation>
    <scope>NUCLEOTIDE SEQUENCE [LARGE SCALE GENOMIC DNA]</scope>
    <source>
        <strain evidence="6 7">AK27</strain>
    </source>
</reference>
<name>A0A081G1R0_9GAMM</name>
<gene>
    <name evidence="6" type="ORF">ADIMK_1168</name>
</gene>
<dbReference type="PANTHER" id="PTHR43609:SF1">
    <property type="entry name" value="ACETYL-COA HYDROLASE"/>
    <property type="match status" value="1"/>
</dbReference>
<organism evidence="6 7">
    <name type="scientific">Marinobacterium lacunae</name>
    <dbReference type="NCBI Taxonomy" id="1232683"/>
    <lineage>
        <taxon>Bacteria</taxon>
        <taxon>Pseudomonadati</taxon>
        <taxon>Pseudomonadota</taxon>
        <taxon>Gammaproteobacteria</taxon>
        <taxon>Oceanospirillales</taxon>
        <taxon>Oceanospirillaceae</taxon>
        <taxon>Marinobacterium</taxon>
    </lineage>
</organism>
<dbReference type="FunFam" id="3.40.1080.20:FF:000001">
    <property type="entry name" value="Acetyl-CoA hydrolase Ach1"/>
    <property type="match status" value="1"/>
</dbReference>
<dbReference type="eggNOG" id="COG0427">
    <property type="taxonomic scope" value="Bacteria"/>
</dbReference>
<dbReference type="STRING" id="1232683.ADIMK_1168"/>
<evidence type="ECO:0000256" key="3">
    <source>
        <dbReference type="PIRSR" id="PIRSR617821-2"/>
    </source>
</evidence>
<feature type="active site" description="5-glutamyl coenzyme A thioester intermediate" evidence="2">
    <location>
        <position position="303"/>
    </location>
</feature>
<dbReference type="NCBIfam" id="TIGR03458">
    <property type="entry name" value="YgfH_subfam"/>
    <property type="match status" value="1"/>
</dbReference>
<dbReference type="Pfam" id="PF13336">
    <property type="entry name" value="AcetylCoA_hyd_C"/>
    <property type="match status" value="1"/>
</dbReference>
<evidence type="ECO:0000259" key="5">
    <source>
        <dbReference type="Pfam" id="PF13336"/>
    </source>
</evidence>
<dbReference type="GO" id="GO:0006084">
    <property type="term" value="P:acetyl-CoA metabolic process"/>
    <property type="evidence" value="ECO:0007669"/>
    <property type="project" value="InterPro"/>
</dbReference>
<evidence type="ECO:0000259" key="4">
    <source>
        <dbReference type="Pfam" id="PF02550"/>
    </source>
</evidence>
<dbReference type="InterPro" id="IPR017821">
    <property type="entry name" value="Succinate_CoA_transferase"/>
</dbReference>
<evidence type="ECO:0000313" key="6">
    <source>
        <dbReference type="EMBL" id="KEA64715.1"/>
    </source>
</evidence>
<feature type="binding site" evidence="3">
    <location>
        <position position="373"/>
    </location>
    <ligand>
        <name>CoA</name>
        <dbReference type="ChEBI" id="CHEBI:57287"/>
    </ligand>
</feature>
<dbReference type="InterPro" id="IPR003702">
    <property type="entry name" value="ActCoA_hydro_N"/>
</dbReference>
<dbReference type="Gene3D" id="3.40.1080.10">
    <property type="entry name" value="Glutaconate Coenzyme A-transferase"/>
    <property type="match status" value="1"/>
</dbReference>
<dbReference type="EMBL" id="JMQN01000015">
    <property type="protein sequence ID" value="KEA64715.1"/>
    <property type="molecule type" value="Genomic_DNA"/>
</dbReference>
<dbReference type="Gene3D" id="3.40.1080.20">
    <property type="entry name" value="Acetyl-CoA hydrolase/transferase C-terminal domain"/>
    <property type="match status" value="1"/>
</dbReference>
<dbReference type="GO" id="GO:0006083">
    <property type="term" value="P:acetate metabolic process"/>
    <property type="evidence" value="ECO:0007669"/>
    <property type="project" value="InterPro"/>
</dbReference>
<protein>
    <submittedName>
        <fullName evidence="6">Acetyl-CoA hydrolase</fullName>
        <ecNumber evidence="6">3.1.2.1</ecNumber>
    </submittedName>
</protein>
<dbReference type="Pfam" id="PF02550">
    <property type="entry name" value="AcetylCoA_hydro"/>
    <property type="match status" value="1"/>
</dbReference>
<dbReference type="Proteomes" id="UP000028252">
    <property type="component" value="Unassembled WGS sequence"/>
</dbReference>
<keyword evidence="7" id="KW-1185">Reference proteome</keyword>
<feature type="binding site" evidence="3">
    <location>
        <position position="393"/>
    </location>
    <ligand>
        <name>CoA</name>
        <dbReference type="ChEBI" id="CHEBI:57287"/>
    </ligand>
</feature>
<dbReference type="InterPro" id="IPR038460">
    <property type="entry name" value="AcetylCoA_hyd_C_sf"/>
</dbReference>
<dbReference type="SUPFAM" id="SSF100950">
    <property type="entry name" value="NagB/RpiA/CoA transferase-like"/>
    <property type="match status" value="2"/>
</dbReference>
<accession>A0A081G1R0</accession>
<dbReference type="PATRIC" id="fig|1232683.4.peg.1158"/>
<sequence length="511" mass="56139">MKSEEKIMSSPSRILCERLRQRIVSADEAAAMIPRGANVGMSGFTGAGYPKAVPGALANRIRTLNTEGGQPFRINIWTGASTAPELDGVLAEVDGIEMRLPFQSDPICRDRINSGKMEYVDYHLSEVSQYAWSGFLGKMDIALIEVAGIREDGSLIPSSSIGNNKTWIEQADKIILEVNSRQNAKLEGMHDIYYGTALPPNRKPIMLTDPADRIGEHYLSCPIDKVIAVVETDAPDRNSPFKSPDDVSKRIAGHILDFFQREIEIGRLPKELLPIQSGVGNIPNAVLEGLDAGPFKNLTAFTEVIQDGMLKMLKSGTLKVASATAFSLSPDGIKEFDTNIDLYRDKIILRQQDISNHPELARRLGIIAMNGLIEADIYGNVNSTHIMGTRMMNGIGGSGDFARNGYLSIFVSPSTAKNGAISSIVPMVSHVDHTEHDVKIIVTEQGLADLRGLSPRQRAHAIISNCAHPDFKPALMDYYERALHSGRGQHTPHLLEEALSWHCRYEQTGRM</sequence>
<feature type="binding site" evidence="3">
    <location>
        <position position="417"/>
    </location>
    <ligand>
        <name>CoA</name>
        <dbReference type="ChEBI" id="CHEBI:57287"/>
    </ligand>
</feature>
<dbReference type="PANTHER" id="PTHR43609">
    <property type="entry name" value="ACETYL-COA HYDROLASE"/>
    <property type="match status" value="1"/>
</dbReference>
<dbReference type="InterPro" id="IPR026888">
    <property type="entry name" value="AcetylCoA_hyd_C"/>
</dbReference>
<evidence type="ECO:0000313" key="7">
    <source>
        <dbReference type="Proteomes" id="UP000028252"/>
    </source>
</evidence>
<dbReference type="EC" id="3.1.2.1" evidence="6"/>
<feature type="domain" description="Acetyl-CoA hydrolase/transferase C-terminal" evidence="5">
    <location>
        <begin position="332"/>
        <end position="478"/>
    </location>
</feature>
<dbReference type="InterPro" id="IPR046433">
    <property type="entry name" value="ActCoA_hydro"/>
</dbReference>
<comment type="similarity">
    <text evidence="1">Belongs to the acetyl-CoA hydrolase/transferase family.</text>
</comment>
<evidence type="ECO:0000256" key="2">
    <source>
        <dbReference type="PIRSR" id="PIRSR617821-1"/>
    </source>
</evidence>